<sequence>MTFNCFCIDEGCKKSNFFQSKKISEVWEFVVERKSLYHEVLVLNEKEEVVIHASNGWIDYPKRWSILDLEHTFVENKKREFNADEFLNAAQGLGFLLDGNAPQSIQEVDSLIMSLYVE</sequence>
<evidence type="ECO:0000313" key="1">
    <source>
        <dbReference type="EMBL" id="MFD1464100.1"/>
    </source>
</evidence>
<proteinExistence type="predicted"/>
<dbReference type="Proteomes" id="UP001597340">
    <property type="component" value="Unassembled WGS sequence"/>
</dbReference>
<reference evidence="2" key="1">
    <citation type="journal article" date="2019" name="Int. J. Syst. Evol. Microbiol.">
        <title>The Global Catalogue of Microorganisms (GCM) 10K type strain sequencing project: providing services to taxonomists for standard genome sequencing and annotation.</title>
        <authorList>
            <consortium name="The Broad Institute Genomics Platform"/>
            <consortium name="The Broad Institute Genome Sequencing Center for Infectious Disease"/>
            <person name="Wu L."/>
            <person name="Ma J."/>
        </authorList>
    </citation>
    <scope>NUCLEOTIDE SEQUENCE [LARGE SCALE GENOMIC DNA]</scope>
    <source>
        <strain evidence="2">CCM 9147</strain>
    </source>
</reference>
<dbReference type="RefSeq" id="WP_229523742.1">
    <property type="nucleotide sequence ID" value="NZ_JAFFQR010000036.1"/>
</dbReference>
<accession>A0ABW4DLD2</accession>
<protein>
    <submittedName>
        <fullName evidence="1">Uncharacterized protein</fullName>
    </submittedName>
</protein>
<dbReference type="EMBL" id="JBHTNZ010000067">
    <property type="protein sequence ID" value="MFD1464100.1"/>
    <property type="molecule type" value="Genomic_DNA"/>
</dbReference>
<keyword evidence="2" id="KW-1185">Reference proteome</keyword>
<evidence type="ECO:0000313" key="2">
    <source>
        <dbReference type="Proteomes" id="UP001597340"/>
    </source>
</evidence>
<organism evidence="1 2">
    <name type="scientific">Paenibacillus farraposensis</name>
    <dbReference type="NCBI Taxonomy" id="2807095"/>
    <lineage>
        <taxon>Bacteria</taxon>
        <taxon>Bacillati</taxon>
        <taxon>Bacillota</taxon>
        <taxon>Bacilli</taxon>
        <taxon>Bacillales</taxon>
        <taxon>Paenibacillaceae</taxon>
        <taxon>Paenibacillus</taxon>
    </lineage>
</organism>
<name>A0ABW4DLD2_9BACL</name>
<comment type="caution">
    <text evidence="1">The sequence shown here is derived from an EMBL/GenBank/DDBJ whole genome shotgun (WGS) entry which is preliminary data.</text>
</comment>
<gene>
    <name evidence="1" type="ORF">ACFQ5D_22735</name>
</gene>